<dbReference type="EMBL" id="SNYO01000006">
    <property type="protein sequence ID" value="TDQ54099.1"/>
    <property type="molecule type" value="Genomic_DNA"/>
</dbReference>
<dbReference type="Pfam" id="PF00589">
    <property type="entry name" value="Phage_integrase"/>
    <property type="match status" value="1"/>
</dbReference>
<evidence type="ECO:0000256" key="1">
    <source>
        <dbReference type="ARBA" id="ARBA00022908"/>
    </source>
</evidence>
<protein>
    <submittedName>
        <fullName evidence="7">Site-specific recombinase XerD</fullName>
    </submittedName>
</protein>
<dbReference type="Gene3D" id="1.10.443.10">
    <property type="entry name" value="Intergrase catalytic core"/>
    <property type="match status" value="1"/>
</dbReference>
<keyword evidence="8" id="KW-1185">Reference proteome</keyword>
<evidence type="ECO:0000256" key="4">
    <source>
        <dbReference type="PROSITE-ProRule" id="PRU01248"/>
    </source>
</evidence>
<accession>A0A4V3D920</accession>
<feature type="domain" description="Core-binding (CB)" evidence="6">
    <location>
        <begin position="73"/>
        <end position="182"/>
    </location>
</feature>
<evidence type="ECO:0000313" key="7">
    <source>
        <dbReference type="EMBL" id="TDQ54099.1"/>
    </source>
</evidence>
<proteinExistence type="predicted"/>
<comment type="caution">
    <text evidence="7">The sequence shown here is derived from an EMBL/GenBank/DDBJ whole genome shotgun (WGS) entry which is preliminary data.</text>
</comment>
<dbReference type="InterPro" id="IPR011010">
    <property type="entry name" value="DNA_brk_join_enz"/>
</dbReference>
<dbReference type="InterPro" id="IPR013762">
    <property type="entry name" value="Integrase-like_cat_sf"/>
</dbReference>
<dbReference type="PANTHER" id="PTHR30349">
    <property type="entry name" value="PHAGE INTEGRASE-RELATED"/>
    <property type="match status" value="1"/>
</dbReference>
<evidence type="ECO:0000256" key="3">
    <source>
        <dbReference type="ARBA" id="ARBA00023172"/>
    </source>
</evidence>
<keyword evidence="2 4" id="KW-0238">DNA-binding</keyword>
<dbReference type="GO" id="GO:0006310">
    <property type="term" value="P:DNA recombination"/>
    <property type="evidence" value="ECO:0007669"/>
    <property type="project" value="UniProtKB-KW"/>
</dbReference>
<reference evidence="7 8" key="1">
    <citation type="submission" date="2019-03" db="EMBL/GenBank/DDBJ databases">
        <title>Genomic Encyclopedia of Type Strains, Phase IV (KMG-IV): sequencing the most valuable type-strain genomes for metagenomic binning, comparative biology and taxonomic classification.</title>
        <authorList>
            <person name="Goeker M."/>
        </authorList>
    </citation>
    <scope>NUCLEOTIDE SEQUENCE [LARGE SCALE GENOMIC DNA]</scope>
    <source>
        <strain evidence="7 8">DSM 45775</strain>
    </source>
</reference>
<organism evidence="7 8">
    <name type="scientific">Actinomycetospora succinea</name>
    <dbReference type="NCBI Taxonomy" id="663603"/>
    <lineage>
        <taxon>Bacteria</taxon>
        <taxon>Bacillati</taxon>
        <taxon>Actinomycetota</taxon>
        <taxon>Actinomycetes</taxon>
        <taxon>Pseudonocardiales</taxon>
        <taxon>Pseudonocardiaceae</taxon>
        <taxon>Actinomycetospora</taxon>
    </lineage>
</organism>
<dbReference type="Proteomes" id="UP000295705">
    <property type="component" value="Unassembled WGS sequence"/>
</dbReference>
<name>A0A4V3D920_9PSEU</name>
<dbReference type="PROSITE" id="PS51898">
    <property type="entry name" value="TYR_RECOMBINASE"/>
    <property type="match status" value="1"/>
</dbReference>
<dbReference type="RefSeq" id="WP_133828312.1">
    <property type="nucleotide sequence ID" value="NZ_BAABHR010000066.1"/>
</dbReference>
<dbReference type="InterPro" id="IPR044068">
    <property type="entry name" value="CB"/>
</dbReference>
<keyword evidence="1" id="KW-0229">DNA integration</keyword>
<dbReference type="GO" id="GO:0015074">
    <property type="term" value="P:DNA integration"/>
    <property type="evidence" value="ECO:0007669"/>
    <property type="project" value="UniProtKB-KW"/>
</dbReference>
<dbReference type="PANTHER" id="PTHR30349:SF91">
    <property type="entry name" value="INTA PROTEIN"/>
    <property type="match status" value="1"/>
</dbReference>
<dbReference type="CDD" id="cd01189">
    <property type="entry name" value="INT_ICEBs1_C_like"/>
    <property type="match status" value="1"/>
</dbReference>
<feature type="domain" description="Tyr recombinase" evidence="5">
    <location>
        <begin position="203"/>
        <end position="400"/>
    </location>
</feature>
<dbReference type="Pfam" id="PF14659">
    <property type="entry name" value="Phage_int_SAM_3"/>
    <property type="match status" value="1"/>
</dbReference>
<dbReference type="InterPro" id="IPR004107">
    <property type="entry name" value="Integrase_SAM-like_N"/>
</dbReference>
<evidence type="ECO:0000259" key="6">
    <source>
        <dbReference type="PROSITE" id="PS51900"/>
    </source>
</evidence>
<dbReference type="PROSITE" id="PS51900">
    <property type="entry name" value="CB"/>
    <property type="match status" value="1"/>
</dbReference>
<keyword evidence="3" id="KW-0233">DNA recombination</keyword>
<dbReference type="Gene3D" id="1.10.150.130">
    <property type="match status" value="1"/>
</dbReference>
<dbReference type="InterPro" id="IPR050090">
    <property type="entry name" value="Tyrosine_recombinase_XerCD"/>
</dbReference>
<evidence type="ECO:0000259" key="5">
    <source>
        <dbReference type="PROSITE" id="PS51898"/>
    </source>
</evidence>
<evidence type="ECO:0000256" key="2">
    <source>
        <dbReference type="ARBA" id="ARBA00023125"/>
    </source>
</evidence>
<dbReference type="GO" id="GO:0003677">
    <property type="term" value="F:DNA binding"/>
    <property type="evidence" value="ECO:0007669"/>
    <property type="project" value="UniProtKB-UniRule"/>
</dbReference>
<dbReference type="SUPFAM" id="SSF56349">
    <property type="entry name" value="DNA breaking-rejoining enzymes"/>
    <property type="match status" value="1"/>
</dbReference>
<dbReference type="InterPro" id="IPR002104">
    <property type="entry name" value="Integrase_catalytic"/>
</dbReference>
<gene>
    <name evidence="7" type="ORF">EV188_106246</name>
</gene>
<dbReference type="InterPro" id="IPR010998">
    <property type="entry name" value="Integrase_recombinase_N"/>
</dbReference>
<dbReference type="AlphaFoldDB" id="A0A4V3D920"/>
<dbReference type="OrthoDB" id="3175606at2"/>
<sequence length="408" mass="46061">MAGAERGRKRNGEGTIFQRSSDGMWVGAAYVHTSAGEIKRRRVYASTFEGVRTKLLKLQADDQAGIPAPDQRWTVAEYLERWLAQVQEEKRATTHRGYESAARLHIVPLLGAKRLDRLTGADVRQFLTRLRAKCLCCANGYDKHRDEEDRCCSVGRCCGRHPSVRQVQYVHAVLRNALGNAWREELVSRNVAQLVKVPTPRYKVGKGLTVAQVRTLLDAAKDTRWHSAYVVTATLGLRRGELLGLRWRDIDLDAGTVDIAQTVQRVQGRLLVESTKTEASEATIPLPKVTRKALEAQREQQEKERIDARECWRDHDLVFCTQIGTPVEPRALNRDFDKVRARAGLPGVRLHDLRHTVVTLLLNLGVPPHIVQAIARHADVDVTMSIYAHPDLDAMRRAMESIAWEEDL</sequence>
<evidence type="ECO:0000313" key="8">
    <source>
        <dbReference type="Proteomes" id="UP000295705"/>
    </source>
</evidence>